<protein>
    <recommendedName>
        <fullName evidence="4">DUF2339 domain-containing protein</fullName>
    </recommendedName>
</protein>
<evidence type="ECO:0000256" key="1">
    <source>
        <dbReference type="SAM" id="Phobius"/>
    </source>
</evidence>
<evidence type="ECO:0000313" key="2">
    <source>
        <dbReference type="EMBL" id="PIT89978.1"/>
    </source>
</evidence>
<dbReference type="AlphaFoldDB" id="A0A2M6WAY9"/>
<evidence type="ECO:0000313" key="3">
    <source>
        <dbReference type="Proteomes" id="UP000231464"/>
    </source>
</evidence>
<organism evidence="2 3">
    <name type="scientific">Candidatus Kuenenbacteria bacterium CG10_big_fil_rev_8_21_14_0_10_36_11</name>
    <dbReference type="NCBI Taxonomy" id="1974618"/>
    <lineage>
        <taxon>Bacteria</taxon>
        <taxon>Candidatus Kueneniibacteriota</taxon>
    </lineage>
</organism>
<keyword evidence="1" id="KW-1133">Transmembrane helix</keyword>
<feature type="transmembrane region" description="Helical" evidence="1">
    <location>
        <begin position="148"/>
        <end position="165"/>
    </location>
</feature>
<feature type="transmembrane region" description="Helical" evidence="1">
    <location>
        <begin position="202"/>
        <end position="220"/>
    </location>
</feature>
<accession>A0A2M6WAY9</accession>
<dbReference type="Proteomes" id="UP000231464">
    <property type="component" value="Unassembled WGS sequence"/>
</dbReference>
<name>A0A2M6WAY9_9BACT</name>
<keyword evidence="1" id="KW-0472">Membrane</keyword>
<proteinExistence type="predicted"/>
<feature type="transmembrane region" description="Helical" evidence="1">
    <location>
        <begin position="177"/>
        <end position="196"/>
    </location>
</feature>
<feature type="transmembrane region" description="Helical" evidence="1">
    <location>
        <begin position="30"/>
        <end position="52"/>
    </location>
</feature>
<keyword evidence="1" id="KW-0812">Transmembrane</keyword>
<gene>
    <name evidence="2" type="ORF">COU23_01020</name>
</gene>
<reference evidence="3" key="1">
    <citation type="submission" date="2017-09" db="EMBL/GenBank/DDBJ databases">
        <title>Depth-based differentiation of microbial function through sediment-hosted aquifers and enrichment of novel symbionts in the deep terrestrial subsurface.</title>
        <authorList>
            <person name="Probst A.J."/>
            <person name="Ladd B."/>
            <person name="Jarett J.K."/>
            <person name="Geller-Mcgrath D.E."/>
            <person name="Sieber C.M.K."/>
            <person name="Emerson J.B."/>
            <person name="Anantharaman K."/>
            <person name="Thomas B.C."/>
            <person name="Malmstrom R."/>
            <person name="Stieglmeier M."/>
            <person name="Klingl A."/>
            <person name="Woyke T."/>
            <person name="Ryan C.M."/>
            <person name="Banfield J.F."/>
        </authorList>
    </citation>
    <scope>NUCLEOTIDE SEQUENCE [LARGE SCALE GENOMIC DNA]</scope>
</reference>
<sequence>MLLLRRLAIYFFSLAALFCFYLILIKSGDIFYWALSLVVILALVHILVVGSYKAKKGSLIFLSQSVFFVGTSVSFLILLENYNLKIFLIFSIALALFFYWLLLLNFFHWPNEYQPFSLADFGHYLLLISWFFLNTAVFALIIFLNLSFWLAALLLAFLFLIIQAWEFWLQKKSIQNVWRFLLTGSVIFLELAMVLSVLPISYFVKGFLAVLSAYLWLELISLEKGQNWSQKVFFKKVIFSLFMIIIVLSTSRWF</sequence>
<feature type="transmembrane region" description="Helical" evidence="1">
    <location>
        <begin position="7"/>
        <end position="24"/>
    </location>
</feature>
<feature type="transmembrane region" description="Helical" evidence="1">
    <location>
        <begin position="121"/>
        <end position="142"/>
    </location>
</feature>
<feature type="transmembrane region" description="Helical" evidence="1">
    <location>
        <begin position="59"/>
        <end position="79"/>
    </location>
</feature>
<feature type="transmembrane region" description="Helical" evidence="1">
    <location>
        <begin position="85"/>
        <end position="109"/>
    </location>
</feature>
<comment type="caution">
    <text evidence="2">The sequence shown here is derived from an EMBL/GenBank/DDBJ whole genome shotgun (WGS) entry which is preliminary data.</text>
</comment>
<dbReference type="EMBL" id="PFBP01000016">
    <property type="protein sequence ID" value="PIT89978.1"/>
    <property type="molecule type" value="Genomic_DNA"/>
</dbReference>
<feature type="transmembrane region" description="Helical" evidence="1">
    <location>
        <begin position="232"/>
        <end position="251"/>
    </location>
</feature>
<evidence type="ECO:0008006" key="4">
    <source>
        <dbReference type="Google" id="ProtNLM"/>
    </source>
</evidence>